<evidence type="ECO:0000313" key="3">
    <source>
        <dbReference type="Proteomes" id="UP000831467"/>
    </source>
</evidence>
<name>A0ABY4IHE4_9MICO</name>
<protein>
    <submittedName>
        <fullName evidence="2">Uncharacterized protein</fullName>
    </submittedName>
</protein>
<evidence type="ECO:0000313" key="2">
    <source>
        <dbReference type="EMBL" id="UPL12184.1"/>
    </source>
</evidence>
<reference evidence="2 3" key="1">
    <citation type="submission" date="2021-06" db="EMBL/GenBank/DDBJ databases">
        <title>Genome-based taxonomic framework of Microbacterium strains isolated from marine environment, the description of four new species and reclassification of four preexisting species.</title>
        <authorList>
            <person name="Lee S.D."/>
            <person name="Kim S.-M."/>
            <person name="Byeon Y.-S."/>
            <person name="Yang H.L."/>
            <person name="Kim I.S."/>
        </authorList>
    </citation>
    <scope>NUCLEOTIDE SEQUENCE [LARGE SCALE GENOMIC DNA]</scope>
    <source>
        <strain evidence="2 3">SSW1-51</strain>
    </source>
</reference>
<organism evidence="2 3">
    <name type="scientific">Microbacterium sufflavum</name>
    <dbReference type="NCBI Taxonomy" id="2851649"/>
    <lineage>
        <taxon>Bacteria</taxon>
        <taxon>Bacillati</taxon>
        <taxon>Actinomycetota</taxon>
        <taxon>Actinomycetes</taxon>
        <taxon>Micrococcales</taxon>
        <taxon>Microbacteriaceae</taxon>
        <taxon>Microbacterium</taxon>
    </lineage>
</organism>
<accession>A0ABY4IHE4</accession>
<sequence length="128" mass="13684">MSASYAATHAALRRSRGSAVGLPCFRCGKRASGWACTASAADRVPGRNAEGRTVTFSRDLSDYAAACDSCRAATDREHTAVRRAAAHLALSPLPKRSEPRRVTLAAPTSQPPALFDMPEENHAPTYTR</sequence>
<feature type="region of interest" description="Disordered" evidence="1">
    <location>
        <begin position="92"/>
        <end position="128"/>
    </location>
</feature>
<keyword evidence="3" id="KW-1185">Reference proteome</keyword>
<proteinExistence type="predicted"/>
<dbReference type="Proteomes" id="UP000831467">
    <property type="component" value="Chromosome"/>
</dbReference>
<gene>
    <name evidence="2" type="ORF">KV394_14155</name>
</gene>
<dbReference type="EMBL" id="CP078076">
    <property type="protein sequence ID" value="UPL12184.1"/>
    <property type="molecule type" value="Genomic_DNA"/>
</dbReference>
<dbReference type="RefSeq" id="WP_247981718.1">
    <property type="nucleotide sequence ID" value="NZ_CP078076.1"/>
</dbReference>
<evidence type="ECO:0000256" key="1">
    <source>
        <dbReference type="SAM" id="MobiDB-lite"/>
    </source>
</evidence>